<keyword evidence="8" id="KW-1185">Reference proteome</keyword>
<keyword evidence="5 6" id="KW-0472">Membrane</keyword>
<accession>A0A1M4WPG7</accession>
<dbReference type="GO" id="GO:0008270">
    <property type="term" value="F:zinc ion binding"/>
    <property type="evidence" value="ECO:0007669"/>
    <property type="project" value="UniProtKB-UniRule"/>
</dbReference>
<dbReference type="STRING" id="1121881.SAMN02745225_01734"/>
<protein>
    <recommendedName>
        <fullName evidence="6">Probable inorganic carbon transporter subunit DabA</fullName>
    </recommendedName>
</protein>
<feature type="binding site" evidence="6">
    <location>
        <position position="337"/>
    </location>
    <ligand>
        <name>Zn(2+)</name>
        <dbReference type="ChEBI" id="CHEBI:29105"/>
    </ligand>
</feature>
<dbReference type="AlphaFoldDB" id="A0A1M4WPG7"/>
<dbReference type="Proteomes" id="UP000184295">
    <property type="component" value="Unassembled WGS sequence"/>
</dbReference>
<feature type="binding site" evidence="6">
    <location>
        <position position="537"/>
    </location>
    <ligand>
        <name>Zn(2+)</name>
        <dbReference type="ChEBI" id="CHEBI:29105"/>
    </ligand>
</feature>
<evidence type="ECO:0000313" key="7">
    <source>
        <dbReference type="EMBL" id="SHE82862.1"/>
    </source>
</evidence>
<feature type="binding site" evidence="6">
    <location>
        <position position="522"/>
    </location>
    <ligand>
        <name>Zn(2+)</name>
        <dbReference type="ChEBI" id="CHEBI:29105"/>
    </ligand>
</feature>
<reference evidence="8" key="1">
    <citation type="submission" date="2016-11" db="EMBL/GenBank/DDBJ databases">
        <authorList>
            <person name="Varghese N."/>
            <person name="Submissions S."/>
        </authorList>
    </citation>
    <scope>NUCLEOTIDE SEQUENCE [LARGE SCALE GENOMIC DNA]</scope>
    <source>
        <strain evidence="8">DSM 19514</strain>
    </source>
</reference>
<name>A0A1M4WPG7_9ACTN</name>
<dbReference type="PANTHER" id="PTHR38344:SF1">
    <property type="entry name" value="INORGANIC CARBON TRANSPORTER SUBUNIT DABA-RELATED"/>
    <property type="match status" value="1"/>
</dbReference>
<keyword evidence="1 6" id="KW-0813">Transport</keyword>
<comment type="similarity">
    <text evidence="6">Belongs to the inorganic carbon transporter (TC 9.A.2) DabA family.</text>
</comment>
<comment type="function">
    <text evidence="6">Part of an energy-coupled inorganic carbon pump.</text>
</comment>
<proteinExistence type="inferred from homology"/>
<evidence type="ECO:0000256" key="3">
    <source>
        <dbReference type="ARBA" id="ARBA00022723"/>
    </source>
</evidence>
<keyword evidence="2 6" id="KW-1003">Cell membrane</keyword>
<comment type="subunit">
    <text evidence="6">Forms a complex with DabB.</text>
</comment>
<evidence type="ECO:0000256" key="4">
    <source>
        <dbReference type="ARBA" id="ARBA00022833"/>
    </source>
</evidence>
<sequence>MKPMEIELTDNTEYDVLIERACLRVAPLWPLKHFVAVSPYFGLRDMPFWQAGSKLAGTLGSPLTMDRRFYRDRIASGRISQLDIELAISELRSALTVKDVLSSSAVAGSGAREPLPLFSDYVAQNTDRDWSMVIRERVSHYCASYFDEGQANWTAPWRYNQSLYSGWLEFMKLDKTSKIMGLKQIDDLISALPSDASKAVDWALSALQVPEHLLDDYLFGAIMSVGGWASWARYTRWQAELKGDSDTSLAELLAVRLSWEAILLAAYKDSDLPTRWQSALASRVVSESISVENDIDVVLQRAFEIGYERSLVDLLESQGAEVAMESRPDAQVAFCIDVRSEIIRRSLETVAPKVQTLGFAGFFGVQMEYVPLGSDVPKRHLPVIFDPPYRVWEGLSHSNEREIEREIVKRRLRLSLFRAWKNFKTSAVSTFTFVETIGLAYIPKLFGDSMGWTRTVAHPDKKGLSFEAKHKLRPLLTAASSSDSFIQKSGIPRHDLASVGEFILKNMGLTSNFSRIIVLAGHGSTTVNNPQATGLDCGACAGQTGEASARIAAALLNDPTTRKGLEEKGISIPKDSFFVPALHDTTTDEFTLFDTDDLPSTHADDLKRLRSWLEAAGDLTRLERSSLLGTASLPVHKIRGDIKRRTRNWAEVRPEWALAKNASFIAAPRERTRHLSLEGRSFLHDYDWRSDIEFSTLELIMTAPMVVANWINMQYYGSMVDNLHFGSGNKVLHNVVGGSIGVLEGNGGDLRVGLAIQSLHDGKDWVHEPVRLNVVIEAPSMEIDKVIAKHQLVRELIDNQWIHLYRIGEDGSVYRRISEGNWLRPFYMQ</sequence>
<comment type="subcellular location">
    <subcellularLocation>
        <location evidence="6">Cell membrane</location>
        <topology evidence="6">Peripheral membrane protein</topology>
    </subcellularLocation>
</comment>
<dbReference type="PANTHER" id="PTHR38344">
    <property type="entry name" value="UPF0753 PROTEIN AQ_863"/>
    <property type="match status" value="1"/>
</dbReference>
<dbReference type="GO" id="GO:0005886">
    <property type="term" value="C:plasma membrane"/>
    <property type="evidence" value="ECO:0007669"/>
    <property type="project" value="UniProtKB-SubCell"/>
</dbReference>
<evidence type="ECO:0000313" key="8">
    <source>
        <dbReference type="Proteomes" id="UP000184295"/>
    </source>
</evidence>
<evidence type="ECO:0000256" key="1">
    <source>
        <dbReference type="ARBA" id="ARBA00022448"/>
    </source>
</evidence>
<evidence type="ECO:0000256" key="2">
    <source>
        <dbReference type="ARBA" id="ARBA00022475"/>
    </source>
</evidence>
<comment type="cofactor">
    <cofactor evidence="6">
        <name>Zn(2+)</name>
        <dbReference type="ChEBI" id="CHEBI:29105"/>
    </cofactor>
</comment>
<dbReference type="InterPro" id="IPR018752">
    <property type="entry name" value="DabA"/>
</dbReference>
<dbReference type="HAMAP" id="MF_01871">
    <property type="entry name" value="DabA"/>
    <property type="match status" value="1"/>
</dbReference>
<evidence type="ECO:0000256" key="6">
    <source>
        <dbReference type="HAMAP-Rule" id="MF_01871"/>
    </source>
</evidence>
<keyword evidence="3 6" id="KW-0479">Metal-binding</keyword>
<dbReference type="Pfam" id="PF10070">
    <property type="entry name" value="DabA"/>
    <property type="match status" value="1"/>
</dbReference>
<feature type="binding site" evidence="6">
    <location>
        <position position="335"/>
    </location>
    <ligand>
        <name>Zn(2+)</name>
        <dbReference type="ChEBI" id="CHEBI:29105"/>
    </ligand>
</feature>
<organism evidence="7 8">
    <name type="scientific">Ferrithrix thermotolerans DSM 19514</name>
    <dbReference type="NCBI Taxonomy" id="1121881"/>
    <lineage>
        <taxon>Bacteria</taxon>
        <taxon>Bacillati</taxon>
        <taxon>Actinomycetota</taxon>
        <taxon>Acidimicrobiia</taxon>
        <taxon>Acidimicrobiales</taxon>
        <taxon>Acidimicrobiaceae</taxon>
        <taxon>Ferrithrix</taxon>
    </lineage>
</organism>
<dbReference type="EMBL" id="FQUL01000027">
    <property type="protein sequence ID" value="SHE82862.1"/>
    <property type="molecule type" value="Genomic_DNA"/>
</dbReference>
<evidence type="ECO:0000256" key="5">
    <source>
        <dbReference type="ARBA" id="ARBA00023136"/>
    </source>
</evidence>
<keyword evidence="4 6" id="KW-0862">Zinc</keyword>
<gene>
    <name evidence="6" type="primary">dabA</name>
    <name evidence="7" type="ORF">SAMN02745225_01734</name>
</gene>